<dbReference type="EMBL" id="WDQK01000007">
    <property type="protein sequence ID" value="KAB7395652.1"/>
    <property type="molecule type" value="Genomic_DNA"/>
</dbReference>
<keyword evidence="5 10" id="KW-0472">Membrane</keyword>
<dbReference type="Pfam" id="PF02537">
    <property type="entry name" value="CRCB"/>
    <property type="match status" value="1"/>
</dbReference>
<evidence type="ECO:0000256" key="11">
    <source>
        <dbReference type="SAM" id="MobiDB-lite"/>
    </source>
</evidence>
<keyword evidence="10" id="KW-0813">Transport</keyword>
<evidence type="ECO:0000256" key="3">
    <source>
        <dbReference type="ARBA" id="ARBA00022692"/>
    </source>
</evidence>
<protein>
    <recommendedName>
        <fullName evidence="10">Fluoride-specific ion channel FluC</fullName>
    </recommendedName>
</protein>
<comment type="subcellular location">
    <subcellularLocation>
        <location evidence="1 10">Cell membrane</location>
        <topology evidence="1 10">Multi-pass membrane protein</topology>
    </subcellularLocation>
</comment>
<dbReference type="Proteomes" id="UP000460881">
    <property type="component" value="Unassembled WGS sequence"/>
</dbReference>
<keyword evidence="4 10" id="KW-1133">Transmembrane helix</keyword>
<dbReference type="PANTHER" id="PTHR28259">
    <property type="entry name" value="FLUORIDE EXPORT PROTEIN 1-RELATED"/>
    <property type="match status" value="1"/>
</dbReference>
<dbReference type="GO" id="GO:0140114">
    <property type="term" value="P:cellular detoxification of fluoride"/>
    <property type="evidence" value="ECO:0007669"/>
    <property type="project" value="UniProtKB-UniRule"/>
</dbReference>
<evidence type="ECO:0000313" key="16">
    <source>
        <dbReference type="Proteomes" id="UP000460881"/>
    </source>
</evidence>
<dbReference type="GO" id="GO:0046872">
    <property type="term" value="F:metal ion binding"/>
    <property type="evidence" value="ECO:0007669"/>
    <property type="project" value="UniProtKB-KW"/>
</dbReference>
<gene>
    <name evidence="10" type="primary">fluC</name>
    <name evidence="10" type="synonym">crcB</name>
    <name evidence="14" type="ORF">GBB40_04805</name>
    <name evidence="13" type="ORF">GBB63_02890</name>
    <name evidence="12" type="ORF">GBB73_03240</name>
</gene>
<proteinExistence type="inferred from homology"/>
<accession>A0A413AGN0</accession>
<feature type="transmembrane region" description="Helical" evidence="10">
    <location>
        <begin position="241"/>
        <end position="260"/>
    </location>
</feature>
<comment type="caution">
    <text evidence="12">The sequence shown here is derived from an EMBL/GenBank/DDBJ whole genome shotgun (WGS) entry which is preliminary data.</text>
</comment>
<dbReference type="EMBL" id="WDRC01000005">
    <property type="protein sequence ID" value="KAB7360155.1"/>
    <property type="molecule type" value="Genomic_DNA"/>
</dbReference>
<evidence type="ECO:0000256" key="7">
    <source>
        <dbReference type="ARBA" id="ARBA00035120"/>
    </source>
</evidence>
<comment type="similarity">
    <text evidence="7 10">Belongs to the fluoride channel Fluc/FEX (TC 1.A.43) family.</text>
</comment>
<evidence type="ECO:0000256" key="1">
    <source>
        <dbReference type="ARBA" id="ARBA00004651"/>
    </source>
</evidence>
<evidence type="ECO:0000256" key="6">
    <source>
        <dbReference type="ARBA" id="ARBA00023303"/>
    </source>
</evidence>
<dbReference type="Proteomes" id="UP000430971">
    <property type="component" value="Unassembled WGS sequence"/>
</dbReference>
<keyword evidence="3 10" id="KW-0812">Transmembrane</keyword>
<evidence type="ECO:0000313" key="17">
    <source>
        <dbReference type="Proteomes" id="UP000468842"/>
    </source>
</evidence>
<dbReference type="GO" id="GO:0005886">
    <property type="term" value="C:plasma membrane"/>
    <property type="evidence" value="ECO:0007669"/>
    <property type="project" value="UniProtKB-SubCell"/>
</dbReference>
<evidence type="ECO:0000256" key="5">
    <source>
        <dbReference type="ARBA" id="ARBA00023136"/>
    </source>
</evidence>
<evidence type="ECO:0000256" key="10">
    <source>
        <dbReference type="HAMAP-Rule" id="MF_00454"/>
    </source>
</evidence>
<keyword evidence="6 10" id="KW-0407">Ion channel</keyword>
<name>A0A413AGN0_BIFLN</name>
<feature type="transmembrane region" description="Helical" evidence="10">
    <location>
        <begin position="341"/>
        <end position="369"/>
    </location>
</feature>
<keyword evidence="10" id="KW-0479">Metal-binding</keyword>
<evidence type="ECO:0000313" key="13">
    <source>
        <dbReference type="EMBL" id="KAB7360155.1"/>
    </source>
</evidence>
<evidence type="ECO:0000256" key="4">
    <source>
        <dbReference type="ARBA" id="ARBA00022989"/>
    </source>
</evidence>
<reference evidence="15 16" key="1">
    <citation type="journal article" date="2019" name="Nat. Med.">
        <title>A library of human gut bacterial isolates paired with longitudinal multiomics data enables mechanistic microbiome research.</title>
        <authorList>
            <person name="Poyet M."/>
            <person name="Groussin M."/>
            <person name="Gibbons S.M."/>
            <person name="Avila-Pacheco J."/>
            <person name="Jiang X."/>
            <person name="Kearney S.M."/>
            <person name="Perrotta A.R."/>
            <person name="Berdy B."/>
            <person name="Zhao S."/>
            <person name="Lieberman T.D."/>
            <person name="Swanson P.K."/>
            <person name="Smith M."/>
            <person name="Roesemann S."/>
            <person name="Alexander J.E."/>
            <person name="Rich S.A."/>
            <person name="Livny J."/>
            <person name="Vlamakis H."/>
            <person name="Clish C."/>
            <person name="Bullock K."/>
            <person name="Deik A."/>
            <person name="Scott J."/>
            <person name="Pierce K.A."/>
            <person name="Xavier R.J."/>
            <person name="Alm E.J."/>
        </authorList>
    </citation>
    <scope>NUCLEOTIDE SEQUENCE [LARGE SCALE GENOMIC DNA]</scope>
    <source>
        <strain evidence="14 17">BIOML-A37</strain>
        <strain evidence="13 16">BIOML-A55</strain>
        <strain evidence="12 15">BIOML-A65</strain>
    </source>
</reference>
<comment type="catalytic activity">
    <reaction evidence="8">
        <text>fluoride(in) = fluoride(out)</text>
        <dbReference type="Rhea" id="RHEA:76159"/>
        <dbReference type="ChEBI" id="CHEBI:17051"/>
    </reaction>
    <physiologicalReaction direction="left-to-right" evidence="8">
        <dbReference type="Rhea" id="RHEA:76160"/>
    </physiologicalReaction>
</comment>
<dbReference type="GO" id="GO:0062054">
    <property type="term" value="F:fluoride channel activity"/>
    <property type="evidence" value="ECO:0007669"/>
    <property type="project" value="UniProtKB-UniRule"/>
</dbReference>
<dbReference type="InterPro" id="IPR003691">
    <property type="entry name" value="FluC"/>
</dbReference>
<organism evidence="12 15">
    <name type="scientific">Bifidobacterium longum</name>
    <dbReference type="NCBI Taxonomy" id="216816"/>
    <lineage>
        <taxon>Bacteria</taxon>
        <taxon>Bacillati</taxon>
        <taxon>Actinomycetota</taxon>
        <taxon>Actinomycetes</taxon>
        <taxon>Bifidobacteriales</taxon>
        <taxon>Bifidobacteriaceae</taxon>
        <taxon>Bifidobacterium</taxon>
    </lineage>
</organism>
<evidence type="ECO:0000256" key="8">
    <source>
        <dbReference type="ARBA" id="ARBA00035585"/>
    </source>
</evidence>
<sequence length="372" mass="39274">MAASPGAAGCQPWRWARLARRAFDDVRRDAGNDGRSARAAYRQCAWLSCGKFCRRFAHCRRRRGSDAGTAVTEYSKAGSGCVFSCFRVRFRRIGHAGRTPCESGRRGAFCRAGRNGSRAGGAAGRADGPADCTDGTGSASRNANRAADCHPAYADRPRSADSSAGRSSADTVIAAVVARAGYFRLGAAARADSAVATNPAAPAAVAANPAAGQPASTQLRAQTDHCGDFACRRPDYRGGALMMWMICLFGGLGAMARYVLDVSIQRGWNRENRRTNRNFPLSTLVINGVASLCAGIAMMSYYSQSVDMDTVMMFVVGFLGGFSTFSTALNEVVSLIRQRRFTLALGYGIATVAVPLICVAAGFGIALLANPA</sequence>
<dbReference type="Proteomes" id="UP000468842">
    <property type="component" value="Unassembled WGS sequence"/>
</dbReference>
<feature type="binding site" evidence="10">
    <location>
        <position position="320"/>
    </location>
    <ligand>
        <name>Na(+)</name>
        <dbReference type="ChEBI" id="CHEBI:29101"/>
        <note>structural</note>
    </ligand>
</feature>
<keyword evidence="10" id="KW-0915">Sodium</keyword>
<dbReference type="EMBL" id="WDRM01000005">
    <property type="protein sequence ID" value="KAB7339170.1"/>
    <property type="molecule type" value="Genomic_DNA"/>
</dbReference>
<feature type="region of interest" description="Disordered" evidence="11">
    <location>
        <begin position="118"/>
        <end position="144"/>
    </location>
</feature>
<evidence type="ECO:0000313" key="15">
    <source>
        <dbReference type="Proteomes" id="UP000430971"/>
    </source>
</evidence>
<dbReference type="PANTHER" id="PTHR28259:SF1">
    <property type="entry name" value="FLUORIDE EXPORT PROTEIN 1-RELATED"/>
    <property type="match status" value="1"/>
</dbReference>
<evidence type="ECO:0000256" key="2">
    <source>
        <dbReference type="ARBA" id="ARBA00022475"/>
    </source>
</evidence>
<comment type="function">
    <text evidence="9 10">Fluoride-specific ion channel. Important for reducing fluoride concentration in the cell, thus reducing its toxicity.</text>
</comment>
<evidence type="ECO:0000256" key="9">
    <source>
        <dbReference type="ARBA" id="ARBA00049940"/>
    </source>
</evidence>
<evidence type="ECO:0000313" key="12">
    <source>
        <dbReference type="EMBL" id="KAB7339170.1"/>
    </source>
</evidence>
<feature type="transmembrane region" description="Helical" evidence="10">
    <location>
        <begin position="310"/>
        <end position="329"/>
    </location>
</feature>
<keyword evidence="10" id="KW-0406">Ion transport</keyword>
<dbReference type="HAMAP" id="MF_00454">
    <property type="entry name" value="FluC"/>
    <property type="match status" value="1"/>
</dbReference>
<evidence type="ECO:0000313" key="14">
    <source>
        <dbReference type="EMBL" id="KAB7395652.1"/>
    </source>
</evidence>
<dbReference type="AlphaFoldDB" id="A0A413AGN0"/>
<comment type="activity regulation">
    <text evidence="10">Na(+) is not transported, but it plays an essential structural role and its presence is essential for fluoride channel function.</text>
</comment>
<keyword evidence="2 10" id="KW-1003">Cell membrane</keyword>
<feature type="transmembrane region" description="Helical" evidence="10">
    <location>
        <begin position="281"/>
        <end position="304"/>
    </location>
</feature>
<feature type="binding site" evidence="10">
    <location>
        <position position="323"/>
    </location>
    <ligand>
        <name>Na(+)</name>
        <dbReference type="ChEBI" id="CHEBI:29101"/>
        <note>structural</note>
    </ligand>
</feature>